<reference evidence="3" key="1">
    <citation type="journal article" date="2012" name="PLoS Genet.">
        <title>The genomes of the fungal plant pathogens Cladosporium fulvum and Dothistroma septosporum reveal adaptation to different hosts and lifestyles but also signatures of common ancestry.</title>
        <authorList>
            <person name="de Wit P.J.G.M."/>
            <person name="van der Burgt A."/>
            <person name="Oekmen B."/>
            <person name="Stergiopoulos I."/>
            <person name="Abd-Elsalam K.A."/>
            <person name="Aerts A.L."/>
            <person name="Bahkali A.H."/>
            <person name="Beenen H.G."/>
            <person name="Chettri P."/>
            <person name="Cox M.P."/>
            <person name="Datema E."/>
            <person name="de Vries R.P."/>
            <person name="Dhillon B."/>
            <person name="Ganley A.R."/>
            <person name="Griffiths S.A."/>
            <person name="Guo Y."/>
            <person name="Hamelin R.C."/>
            <person name="Henrissat B."/>
            <person name="Kabir M.S."/>
            <person name="Jashni M.K."/>
            <person name="Kema G."/>
            <person name="Klaubauf S."/>
            <person name="Lapidus A."/>
            <person name="Levasseur A."/>
            <person name="Lindquist E."/>
            <person name="Mehrabi R."/>
            <person name="Ohm R.A."/>
            <person name="Owen T.J."/>
            <person name="Salamov A."/>
            <person name="Schwelm A."/>
            <person name="Schijlen E."/>
            <person name="Sun H."/>
            <person name="van den Burg H.A."/>
            <person name="van Ham R.C.H.J."/>
            <person name="Zhang S."/>
            <person name="Goodwin S.B."/>
            <person name="Grigoriev I.V."/>
            <person name="Collemare J."/>
            <person name="Bradshaw R.E."/>
        </authorList>
    </citation>
    <scope>NUCLEOTIDE SEQUENCE [LARGE SCALE GENOMIC DNA]</scope>
    <source>
        <strain evidence="3">NZE10 / CBS 128990</strain>
    </source>
</reference>
<reference evidence="2 3" key="2">
    <citation type="journal article" date="2012" name="PLoS Pathog.">
        <title>Diverse lifestyles and strategies of plant pathogenesis encoded in the genomes of eighteen Dothideomycetes fungi.</title>
        <authorList>
            <person name="Ohm R.A."/>
            <person name="Feau N."/>
            <person name="Henrissat B."/>
            <person name="Schoch C.L."/>
            <person name="Horwitz B.A."/>
            <person name="Barry K.W."/>
            <person name="Condon B.J."/>
            <person name="Copeland A.C."/>
            <person name="Dhillon B."/>
            <person name="Glaser F."/>
            <person name="Hesse C.N."/>
            <person name="Kosti I."/>
            <person name="LaButti K."/>
            <person name="Lindquist E.A."/>
            <person name="Lucas S."/>
            <person name="Salamov A.A."/>
            <person name="Bradshaw R.E."/>
            <person name="Ciuffetti L."/>
            <person name="Hamelin R.C."/>
            <person name="Kema G.H.J."/>
            <person name="Lawrence C."/>
            <person name="Scott J.A."/>
            <person name="Spatafora J.W."/>
            <person name="Turgeon B.G."/>
            <person name="de Wit P.J.G.M."/>
            <person name="Zhong S."/>
            <person name="Goodwin S.B."/>
            <person name="Grigoriev I.V."/>
        </authorList>
    </citation>
    <scope>NUCLEOTIDE SEQUENCE [LARGE SCALE GENOMIC DNA]</scope>
    <source>
        <strain evidence="3">NZE10 / CBS 128990</strain>
    </source>
</reference>
<gene>
    <name evidence="2" type="ORF">DOTSEDRAFT_141842</name>
</gene>
<dbReference type="OrthoDB" id="408973at2759"/>
<dbReference type="EMBL" id="KB446535">
    <property type="protein sequence ID" value="EME48620.1"/>
    <property type="molecule type" value="Genomic_DNA"/>
</dbReference>
<proteinExistence type="predicted"/>
<keyword evidence="3" id="KW-1185">Reference proteome</keyword>
<sequence>MSVELQLDHVVLLLPYRDVVNPPSWIADNFTISPGGTHADGKTENKLILFADGTYLELIAFINDDPEKRRGHWWDKPYGAVDYALTTTADQSFGALSSIMDRLSHTDTGVSYTNPQEGGRLKPDGAELKWRVTFPSGTSRGTVPFFCHDVTPRHRRVPVTSSNTIHPSGAIGMSGVLLEVKGESLHSQLTSATAAILDNDLSQDGPFGVSVPHGSEGAKKPTIRIQNAVKNERKEVSLSLVLQSSDYLEDIHHEIDGGTISIKFERP</sequence>
<dbReference type="InterPro" id="IPR029068">
    <property type="entry name" value="Glyas_Bleomycin-R_OHBP_Dase"/>
</dbReference>
<dbReference type="PANTHER" id="PTHR40265:SF1">
    <property type="entry name" value="GLYOXALASE-LIKE DOMAIN-CONTAINING PROTEIN"/>
    <property type="match status" value="1"/>
</dbReference>
<dbReference type="OMA" id="KWATSAP"/>
<dbReference type="HOGENOM" id="CLU_058475_0_0_1"/>
<dbReference type="InterPro" id="IPR025870">
    <property type="entry name" value="Glyoxalase-like_dom"/>
</dbReference>
<name>N1Q1X0_DOTSN</name>
<dbReference type="Proteomes" id="UP000016933">
    <property type="component" value="Unassembled WGS sequence"/>
</dbReference>
<evidence type="ECO:0000313" key="2">
    <source>
        <dbReference type="EMBL" id="EME48620.1"/>
    </source>
</evidence>
<evidence type="ECO:0000313" key="3">
    <source>
        <dbReference type="Proteomes" id="UP000016933"/>
    </source>
</evidence>
<dbReference type="Gene3D" id="3.10.180.10">
    <property type="entry name" value="2,3-Dihydroxybiphenyl 1,2-Dioxygenase, domain 1"/>
    <property type="match status" value="1"/>
</dbReference>
<feature type="domain" description="Glyoxalase-like" evidence="1">
    <location>
        <begin position="7"/>
        <end position="188"/>
    </location>
</feature>
<dbReference type="PANTHER" id="PTHR40265">
    <property type="entry name" value="BLL2707 PROTEIN"/>
    <property type="match status" value="1"/>
</dbReference>
<dbReference type="AlphaFoldDB" id="N1Q1X0"/>
<organism evidence="2 3">
    <name type="scientific">Dothistroma septosporum (strain NZE10 / CBS 128990)</name>
    <name type="common">Red band needle blight fungus</name>
    <name type="synonym">Mycosphaerella pini</name>
    <dbReference type="NCBI Taxonomy" id="675120"/>
    <lineage>
        <taxon>Eukaryota</taxon>
        <taxon>Fungi</taxon>
        <taxon>Dikarya</taxon>
        <taxon>Ascomycota</taxon>
        <taxon>Pezizomycotina</taxon>
        <taxon>Dothideomycetes</taxon>
        <taxon>Dothideomycetidae</taxon>
        <taxon>Mycosphaerellales</taxon>
        <taxon>Mycosphaerellaceae</taxon>
        <taxon>Dothistroma</taxon>
    </lineage>
</organism>
<accession>N1Q1X0</accession>
<evidence type="ECO:0000259" key="1">
    <source>
        <dbReference type="Pfam" id="PF13468"/>
    </source>
</evidence>
<dbReference type="Pfam" id="PF13468">
    <property type="entry name" value="Glyoxalase_3"/>
    <property type="match status" value="1"/>
</dbReference>
<dbReference type="eggNOG" id="ENOG502S4CM">
    <property type="taxonomic scope" value="Eukaryota"/>
</dbReference>
<protein>
    <recommendedName>
        <fullName evidence="1">Glyoxalase-like domain-containing protein</fullName>
    </recommendedName>
</protein>